<keyword evidence="1" id="KW-0812">Transmembrane</keyword>
<keyword evidence="3" id="KW-1185">Reference proteome</keyword>
<keyword evidence="1" id="KW-0472">Membrane</keyword>
<sequence length="161" mass="19395">MLNISNFGKIIATIHRMSEQNYKNHRKFYPPHHFIYLPLLIALEIYGIYKIGNDPEHQLTWILFSIVIFLLFYLAFMTRQHYALGLQNRMVMLEFKQRYFEIFGQRSDEIADQLRFDQIAALRFAYDDEFRELLNKAIKENLSGDEIKRSIKIWKADNQRV</sequence>
<organism evidence="2 3">
    <name type="scientific">Chryseobacterium shigense</name>
    <dbReference type="NCBI Taxonomy" id="297244"/>
    <lineage>
        <taxon>Bacteria</taxon>
        <taxon>Pseudomonadati</taxon>
        <taxon>Bacteroidota</taxon>
        <taxon>Flavobacteriia</taxon>
        <taxon>Flavobacteriales</taxon>
        <taxon>Weeksellaceae</taxon>
        <taxon>Chryseobacterium group</taxon>
        <taxon>Chryseobacterium</taxon>
    </lineage>
</organism>
<gene>
    <name evidence="2" type="ORF">SAMN05421639_101993</name>
</gene>
<feature type="transmembrane region" description="Helical" evidence="1">
    <location>
        <begin position="58"/>
        <end position="76"/>
    </location>
</feature>
<proteinExistence type="predicted"/>
<evidence type="ECO:0000313" key="2">
    <source>
        <dbReference type="EMBL" id="SIS30688.1"/>
    </source>
</evidence>
<keyword evidence="1" id="KW-1133">Transmembrane helix</keyword>
<dbReference type="EMBL" id="FTNY01000001">
    <property type="protein sequence ID" value="SIS30688.1"/>
    <property type="molecule type" value="Genomic_DNA"/>
</dbReference>
<dbReference type="AlphaFoldDB" id="A0A1N7I0Y8"/>
<dbReference type="InterPro" id="IPR045385">
    <property type="entry name" value="DUF6526"/>
</dbReference>
<name>A0A1N7I0Y8_9FLAO</name>
<dbReference type="Pfam" id="PF20136">
    <property type="entry name" value="DUF6526"/>
    <property type="match status" value="1"/>
</dbReference>
<dbReference type="Proteomes" id="UP000186373">
    <property type="component" value="Unassembled WGS sequence"/>
</dbReference>
<dbReference type="RefSeq" id="WP_317047230.1">
    <property type="nucleotide sequence ID" value="NZ_MUGP01000016.1"/>
</dbReference>
<evidence type="ECO:0000313" key="3">
    <source>
        <dbReference type="Proteomes" id="UP000186373"/>
    </source>
</evidence>
<feature type="transmembrane region" description="Helical" evidence="1">
    <location>
        <begin position="34"/>
        <end position="52"/>
    </location>
</feature>
<accession>A0A1N7I0Y8</accession>
<reference evidence="3" key="1">
    <citation type="submission" date="2017-01" db="EMBL/GenBank/DDBJ databases">
        <authorList>
            <person name="Varghese N."/>
            <person name="Submissions S."/>
        </authorList>
    </citation>
    <scope>NUCLEOTIDE SEQUENCE [LARGE SCALE GENOMIC DNA]</scope>
    <source>
        <strain evidence="3">DSM 17126</strain>
    </source>
</reference>
<protein>
    <submittedName>
        <fullName evidence="2">Uncharacterized protein</fullName>
    </submittedName>
</protein>
<evidence type="ECO:0000256" key="1">
    <source>
        <dbReference type="SAM" id="Phobius"/>
    </source>
</evidence>